<organism evidence="2 3">
    <name type="scientific">Nocardia arthritidis</name>
    <dbReference type="NCBI Taxonomy" id="228602"/>
    <lineage>
        <taxon>Bacteria</taxon>
        <taxon>Bacillati</taxon>
        <taxon>Actinomycetota</taxon>
        <taxon>Actinomycetes</taxon>
        <taxon>Mycobacteriales</taxon>
        <taxon>Nocardiaceae</taxon>
        <taxon>Nocardia</taxon>
    </lineage>
</organism>
<dbReference type="Pfam" id="PF12697">
    <property type="entry name" value="Abhydrolase_6"/>
    <property type="match status" value="1"/>
</dbReference>
<feature type="domain" description="AB hydrolase-1" evidence="1">
    <location>
        <begin position="85"/>
        <end position="315"/>
    </location>
</feature>
<dbReference type="EMBL" id="CP046172">
    <property type="protein sequence ID" value="QIS11936.1"/>
    <property type="molecule type" value="Genomic_DNA"/>
</dbReference>
<dbReference type="KEGG" id="nah:F5544_20355"/>
<dbReference type="GO" id="GO:0016787">
    <property type="term" value="F:hydrolase activity"/>
    <property type="evidence" value="ECO:0007669"/>
    <property type="project" value="UniProtKB-KW"/>
</dbReference>
<name>A0A6G9YFW2_9NOCA</name>
<reference evidence="2 3" key="1">
    <citation type="journal article" date="2019" name="ACS Chem. Biol.">
        <title>Identification and Mobilization of a Cryptic Antibiotic Biosynthesis Gene Locus from a Human-Pathogenic Nocardia Isolate.</title>
        <authorList>
            <person name="Herisse M."/>
            <person name="Ishida K."/>
            <person name="Porter J.L."/>
            <person name="Howden B."/>
            <person name="Hertweck C."/>
            <person name="Stinear T.P."/>
            <person name="Pidot S.J."/>
        </authorList>
    </citation>
    <scope>NUCLEOTIDE SEQUENCE [LARGE SCALE GENOMIC DNA]</scope>
    <source>
        <strain evidence="2 3">AUSMDU00012717</strain>
    </source>
</reference>
<accession>A0A6G9YFW2</accession>
<dbReference type="Gene3D" id="3.40.50.1820">
    <property type="entry name" value="alpha/beta hydrolase"/>
    <property type="match status" value="1"/>
</dbReference>
<dbReference type="Proteomes" id="UP000503540">
    <property type="component" value="Chromosome"/>
</dbReference>
<dbReference type="PANTHER" id="PTHR46438">
    <property type="entry name" value="ALPHA/BETA-HYDROLASES SUPERFAMILY PROTEIN"/>
    <property type="match status" value="1"/>
</dbReference>
<protein>
    <submittedName>
        <fullName evidence="2">Alpha/beta fold hydrolase</fullName>
    </submittedName>
</protein>
<proteinExistence type="predicted"/>
<gene>
    <name evidence="2" type="ORF">F5544_20355</name>
</gene>
<sequence length="334" mass="36744">MASKVNSDRCWRGVLRGVDMVSRNRVVRTEDYSNYCGMHDSYLAFLPDDLRPDPGLRPESTWWRWRGGRIHIERVPRSDAAVRMLLVHGGGGHAAMMWPFAALAARQGFEVLVPDLPGYGRSEVESAGAVRYSDWVDCVADLVRAEKAADPRPLVVFGASMGGMLAYEAAARTGMVEAIAVTCLLDPRSPLARRRIGRFRWLGRFGAPLLVPVVDGVRVPMRLVANMTAMSNLPGLTATVIADPRGGGVGFLRTYLCSVPLVEPENFTACPVWLLHPGADRWTPLAVSRMFFDRIAAPKHLLVLDRASHYPVEDPGIRQLTTALADIHHWVAGG</sequence>
<evidence type="ECO:0000313" key="2">
    <source>
        <dbReference type="EMBL" id="QIS11936.1"/>
    </source>
</evidence>
<dbReference type="InterPro" id="IPR000073">
    <property type="entry name" value="AB_hydrolase_1"/>
</dbReference>
<dbReference type="PRINTS" id="PR00111">
    <property type="entry name" value="ABHYDROLASE"/>
</dbReference>
<evidence type="ECO:0000259" key="1">
    <source>
        <dbReference type="Pfam" id="PF12697"/>
    </source>
</evidence>
<dbReference type="InterPro" id="IPR029058">
    <property type="entry name" value="AB_hydrolase_fold"/>
</dbReference>
<keyword evidence="2" id="KW-0378">Hydrolase</keyword>
<dbReference type="SUPFAM" id="SSF53474">
    <property type="entry name" value="alpha/beta-Hydrolases"/>
    <property type="match status" value="1"/>
</dbReference>
<keyword evidence="3" id="KW-1185">Reference proteome</keyword>
<evidence type="ECO:0000313" key="3">
    <source>
        <dbReference type="Proteomes" id="UP000503540"/>
    </source>
</evidence>
<dbReference type="AlphaFoldDB" id="A0A6G9YFW2"/>